<evidence type="ECO:0000313" key="3">
    <source>
        <dbReference type="EMBL" id="GBG25910.1"/>
    </source>
</evidence>
<comment type="caution">
    <text evidence="3">The sequence shown here is derived from an EMBL/GenBank/DDBJ whole genome shotgun (WGS) entry which is preliminary data.</text>
</comment>
<dbReference type="GO" id="GO:0030687">
    <property type="term" value="C:preribosome, large subunit precursor"/>
    <property type="evidence" value="ECO:0007669"/>
    <property type="project" value="TreeGrafter"/>
</dbReference>
<dbReference type="EMBL" id="BEYU01000016">
    <property type="protein sequence ID" value="GBG25910.1"/>
    <property type="molecule type" value="Genomic_DNA"/>
</dbReference>
<dbReference type="InParanoid" id="A0A2R5G4J6"/>
<feature type="compositionally biased region" description="Acidic residues" evidence="1">
    <location>
        <begin position="235"/>
        <end position="267"/>
    </location>
</feature>
<evidence type="ECO:0000259" key="2">
    <source>
        <dbReference type="Pfam" id="PF12756"/>
    </source>
</evidence>
<dbReference type="GO" id="GO:0042273">
    <property type="term" value="P:ribosomal large subunit biogenesis"/>
    <property type="evidence" value="ECO:0007669"/>
    <property type="project" value="TreeGrafter"/>
</dbReference>
<keyword evidence="4" id="KW-1185">Reference proteome</keyword>
<accession>A0A2R5G4J6</accession>
<name>A0A2R5G4J6_9STRA</name>
<dbReference type="Pfam" id="PF12756">
    <property type="entry name" value="zf-C2H2_2"/>
    <property type="match status" value="1"/>
</dbReference>
<feature type="region of interest" description="Disordered" evidence="1">
    <location>
        <begin position="88"/>
        <end position="113"/>
    </location>
</feature>
<feature type="region of interest" description="Disordered" evidence="1">
    <location>
        <begin position="232"/>
        <end position="293"/>
    </location>
</feature>
<evidence type="ECO:0000256" key="1">
    <source>
        <dbReference type="SAM" id="MobiDB-lite"/>
    </source>
</evidence>
<sequence>MASEGVQGDATAGFKCFTAPGVVFATREELHAHYKSEWHRYNLKRKVAQLPPIPKEMFDKLQLIAAERERQKNLDVKKLDHVKKSKRGAAESVASASTAAGATAAGGEDEEDAQVELQNPYEVDEEQLRRKVDPCECFIDGHMSEDLEGTLAYMHKKYGFYIPDAEYVCDWQGLYKYCSQKVRAGKLCLYCDRPFKSGQAAIQHIVDKGHCKLPWESDEDLEEYEDFYDFTALNDTDEEGDEDEDDNEDDDDEMADADADETTETDAADTPREDAKKSASSSSKPKSRRTRIKHELLDNGEIAIINEDTGERRVMGHRDYKWIYKQRFQPEETRPALLAASKERLLLAYKKAGVDSSTVAHPAFNGQRPPWLDRKMAKKQQTDLRRKAKHELGYGLQQNLLTKNRVHTKKQMGAGHGVHG</sequence>
<dbReference type="AlphaFoldDB" id="A0A2R5G4J6"/>
<organism evidence="3 4">
    <name type="scientific">Hondaea fermentalgiana</name>
    <dbReference type="NCBI Taxonomy" id="2315210"/>
    <lineage>
        <taxon>Eukaryota</taxon>
        <taxon>Sar</taxon>
        <taxon>Stramenopiles</taxon>
        <taxon>Bigyra</taxon>
        <taxon>Labyrinthulomycetes</taxon>
        <taxon>Thraustochytrida</taxon>
        <taxon>Thraustochytriidae</taxon>
        <taxon>Hondaea</taxon>
    </lineage>
</organism>
<gene>
    <name evidence="3" type="ORF">FCC1311_021292</name>
</gene>
<dbReference type="InterPro" id="IPR040025">
    <property type="entry name" value="Znf622/Rei1/Reh1"/>
</dbReference>
<dbReference type="PANTHER" id="PTHR13182:SF8">
    <property type="entry name" value="CYTOPLASMIC 60S SUBUNIT BIOGENESIS FACTOR ZNF622"/>
    <property type="match status" value="1"/>
</dbReference>
<dbReference type="Proteomes" id="UP000241890">
    <property type="component" value="Unassembled WGS sequence"/>
</dbReference>
<evidence type="ECO:0000313" key="4">
    <source>
        <dbReference type="Proteomes" id="UP000241890"/>
    </source>
</evidence>
<dbReference type="PANTHER" id="PTHR13182">
    <property type="entry name" value="ZINC FINGER PROTEIN 622"/>
    <property type="match status" value="1"/>
</dbReference>
<feature type="domain" description="ZN622/Rei1/Reh1 zinc finger C2H2-type" evidence="2">
    <location>
        <begin position="136"/>
        <end position="232"/>
    </location>
</feature>
<protein>
    <submittedName>
        <fullName evidence="3">Cytoplasmic 60S subunit biosis factor REI1</fullName>
    </submittedName>
</protein>
<dbReference type="OrthoDB" id="19329at2759"/>
<feature type="compositionally biased region" description="Low complexity" evidence="1">
    <location>
        <begin position="90"/>
        <end position="106"/>
    </location>
</feature>
<dbReference type="InterPro" id="IPR041661">
    <property type="entry name" value="ZN622/Rei1/Reh1_Znf-C2H2"/>
</dbReference>
<proteinExistence type="predicted"/>
<reference evidence="3 4" key="1">
    <citation type="submission" date="2017-12" db="EMBL/GenBank/DDBJ databases">
        <title>Sequencing, de novo assembly and annotation of complete genome of a new Thraustochytrid species, strain FCC1311.</title>
        <authorList>
            <person name="Sedici K."/>
            <person name="Godart F."/>
            <person name="Aiese Cigliano R."/>
            <person name="Sanseverino W."/>
            <person name="Barakat M."/>
            <person name="Ortet P."/>
            <person name="Marechal E."/>
            <person name="Cagnac O."/>
            <person name="Amato A."/>
        </authorList>
    </citation>
    <scope>NUCLEOTIDE SEQUENCE [LARGE SCALE GENOMIC DNA]</scope>
</reference>